<feature type="compositionally biased region" description="Polar residues" evidence="4">
    <location>
        <begin position="328"/>
        <end position="338"/>
    </location>
</feature>
<feature type="compositionally biased region" description="Low complexity" evidence="4">
    <location>
        <begin position="339"/>
        <end position="365"/>
    </location>
</feature>
<feature type="compositionally biased region" description="Low complexity" evidence="4">
    <location>
        <begin position="264"/>
        <end position="278"/>
    </location>
</feature>
<accession>A0A8J4PLR9</accession>
<feature type="compositionally biased region" description="Acidic residues" evidence="4">
    <location>
        <begin position="1048"/>
        <end position="1059"/>
    </location>
</feature>
<evidence type="ECO:0000259" key="6">
    <source>
        <dbReference type="PROSITE" id="PS50212"/>
    </source>
</evidence>
<feature type="compositionally biased region" description="Low complexity" evidence="4">
    <location>
        <begin position="1186"/>
        <end position="1202"/>
    </location>
</feature>
<feature type="domain" description="Ras-GEF" evidence="5">
    <location>
        <begin position="773"/>
        <end position="1004"/>
    </location>
</feature>
<protein>
    <recommendedName>
        <fullName evidence="9">Ras guanine nucleotide exchange factor</fullName>
    </recommendedName>
</protein>
<feature type="compositionally biased region" description="Basic and acidic residues" evidence="4">
    <location>
        <begin position="1060"/>
        <end position="1076"/>
    </location>
</feature>
<dbReference type="Gene3D" id="1.20.870.10">
    <property type="entry name" value="Son of sevenless (SoS) protein Chain: S domain 1"/>
    <property type="match status" value="1"/>
</dbReference>
<dbReference type="Proteomes" id="UP000695562">
    <property type="component" value="Unassembled WGS sequence"/>
</dbReference>
<feature type="compositionally biased region" description="Low complexity" evidence="4">
    <location>
        <begin position="160"/>
        <end position="173"/>
    </location>
</feature>
<dbReference type="Gene3D" id="1.10.840.10">
    <property type="entry name" value="Ras guanine-nucleotide exchange factors catalytic domain"/>
    <property type="match status" value="1"/>
</dbReference>
<feature type="compositionally biased region" description="Basic and acidic residues" evidence="4">
    <location>
        <begin position="1"/>
        <end position="14"/>
    </location>
</feature>
<dbReference type="InterPro" id="IPR036964">
    <property type="entry name" value="RASGEF_cat_dom_sf"/>
</dbReference>
<name>A0A8J4PLR9_9MYCE</name>
<feature type="compositionally biased region" description="Basic and acidic residues" evidence="4">
    <location>
        <begin position="89"/>
        <end position="98"/>
    </location>
</feature>
<dbReference type="PROSITE" id="PS00720">
    <property type="entry name" value="RASGEF"/>
    <property type="match status" value="1"/>
</dbReference>
<feature type="compositionally biased region" description="Low complexity" evidence="4">
    <location>
        <begin position="401"/>
        <end position="423"/>
    </location>
</feature>
<dbReference type="SUPFAM" id="SSF48366">
    <property type="entry name" value="Ras GEF"/>
    <property type="match status" value="1"/>
</dbReference>
<dbReference type="GO" id="GO:0005886">
    <property type="term" value="C:plasma membrane"/>
    <property type="evidence" value="ECO:0007669"/>
    <property type="project" value="TreeGrafter"/>
</dbReference>
<dbReference type="InterPro" id="IPR001895">
    <property type="entry name" value="RASGEF_cat_dom"/>
</dbReference>
<keyword evidence="8" id="KW-1185">Reference proteome</keyword>
<reference evidence="7" key="1">
    <citation type="submission" date="2020-01" db="EMBL/GenBank/DDBJ databases">
        <title>Development of genomics and gene disruption for Polysphondylium violaceum indicates a role for the polyketide synthase stlB in stalk morphogenesis.</title>
        <authorList>
            <person name="Narita B."/>
            <person name="Kawabe Y."/>
            <person name="Kin K."/>
            <person name="Saito T."/>
            <person name="Gibbs R."/>
            <person name="Kuspa A."/>
            <person name="Muzny D."/>
            <person name="Queller D."/>
            <person name="Richards S."/>
            <person name="Strassman J."/>
            <person name="Sucgang R."/>
            <person name="Worley K."/>
            <person name="Schaap P."/>
        </authorList>
    </citation>
    <scope>NUCLEOTIDE SEQUENCE</scope>
    <source>
        <strain evidence="7">QSvi11</strain>
    </source>
</reference>
<evidence type="ECO:0000313" key="8">
    <source>
        <dbReference type="Proteomes" id="UP000695562"/>
    </source>
</evidence>
<dbReference type="InterPro" id="IPR023578">
    <property type="entry name" value="Ras_GEF_dom_sf"/>
</dbReference>
<organism evidence="7 8">
    <name type="scientific">Polysphondylium violaceum</name>
    <dbReference type="NCBI Taxonomy" id="133409"/>
    <lineage>
        <taxon>Eukaryota</taxon>
        <taxon>Amoebozoa</taxon>
        <taxon>Evosea</taxon>
        <taxon>Eumycetozoa</taxon>
        <taxon>Dictyostelia</taxon>
        <taxon>Dictyosteliales</taxon>
        <taxon>Dictyosteliaceae</taxon>
        <taxon>Polysphondylium</taxon>
    </lineage>
</organism>
<evidence type="ECO:0000256" key="2">
    <source>
        <dbReference type="ARBA" id="ARBA00023054"/>
    </source>
</evidence>
<feature type="compositionally biased region" description="Low complexity" evidence="4">
    <location>
        <begin position="230"/>
        <end position="247"/>
    </location>
</feature>
<feature type="region of interest" description="Disordered" evidence="4">
    <location>
        <begin position="1246"/>
        <end position="1341"/>
    </location>
</feature>
<dbReference type="InterPro" id="IPR019804">
    <property type="entry name" value="Ras_G-nucl-exch_fac_CS"/>
</dbReference>
<feature type="compositionally biased region" description="Low complexity" evidence="4">
    <location>
        <begin position="128"/>
        <end position="140"/>
    </location>
</feature>
<feature type="compositionally biased region" description="Polar residues" evidence="4">
    <location>
        <begin position="1155"/>
        <end position="1178"/>
    </location>
</feature>
<feature type="domain" description="N-terminal Ras-GEF" evidence="6">
    <location>
        <begin position="522"/>
        <end position="635"/>
    </location>
</feature>
<keyword evidence="1 3" id="KW-0344">Guanine-nucleotide releasing factor</keyword>
<evidence type="ECO:0000259" key="5">
    <source>
        <dbReference type="PROSITE" id="PS50009"/>
    </source>
</evidence>
<dbReference type="CDD" id="cd00155">
    <property type="entry name" value="RasGEF"/>
    <property type="match status" value="1"/>
</dbReference>
<feature type="compositionally biased region" description="Low complexity" evidence="4">
    <location>
        <begin position="1269"/>
        <end position="1294"/>
    </location>
</feature>
<comment type="caution">
    <text evidence="7">The sequence shown here is derived from an EMBL/GenBank/DDBJ whole genome shotgun (WGS) entry which is preliminary data.</text>
</comment>
<dbReference type="GO" id="GO:0005085">
    <property type="term" value="F:guanyl-nucleotide exchange factor activity"/>
    <property type="evidence" value="ECO:0007669"/>
    <property type="project" value="UniProtKB-KW"/>
</dbReference>
<dbReference type="PROSITE" id="PS50009">
    <property type="entry name" value="RASGEF_CAT"/>
    <property type="match status" value="1"/>
</dbReference>
<dbReference type="InterPro" id="IPR008937">
    <property type="entry name" value="Ras-like_GEF"/>
</dbReference>
<feature type="region of interest" description="Disordered" evidence="4">
    <location>
        <begin position="1048"/>
        <end position="1076"/>
    </location>
</feature>
<feature type="region of interest" description="Disordered" evidence="4">
    <location>
        <begin position="320"/>
        <end position="367"/>
    </location>
</feature>
<dbReference type="InterPro" id="IPR000651">
    <property type="entry name" value="Ras-like_Gua-exchang_fac_N"/>
</dbReference>
<dbReference type="GO" id="GO:0007265">
    <property type="term" value="P:Ras protein signal transduction"/>
    <property type="evidence" value="ECO:0007669"/>
    <property type="project" value="TreeGrafter"/>
</dbReference>
<evidence type="ECO:0000256" key="1">
    <source>
        <dbReference type="ARBA" id="ARBA00022658"/>
    </source>
</evidence>
<feature type="region of interest" description="Disordered" evidence="4">
    <location>
        <begin position="209"/>
        <end position="283"/>
    </location>
</feature>
<feature type="region of interest" description="Disordered" evidence="4">
    <location>
        <begin position="1150"/>
        <end position="1225"/>
    </location>
</feature>
<dbReference type="PANTHER" id="PTHR23113">
    <property type="entry name" value="GUANINE NUCLEOTIDE EXCHANGE FACTOR"/>
    <property type="match status" value="1"/>
</dbReference>
<feature type="compositionally biased region" description="Low complexity" evidence="4">
    <location>
        <begin position="33"/>
        <end position="78"/>
    </location>
</feature>
<dbReference type="SMART" id="SM00147">
    <property type="entry name" value="RasGEF"/>
    <property type="match status" value="1"/>
</dbReference>
<evidence type="ECO:0000256" key="4">
    <source>
        <dbReference type="SAM" id="MobiDB-lite"/>
    </source>
</evidence>
<feature type="region of interest" description="Disordered" evidence="4">
    <location>
        <begin position="692"/>
        <end position="728"/>
    </location>
</feature>
<feature type="compositionally biased region" description="Low complexity" evidence="4">
    <location>
        <begin position="1210"/>
        <end position="1225"/>
    </location>
</feature>
<evidence type="ECO:0000313" key="7">
    <source>
        <dbReference type="EMBL" id="KAF2070302.1"/>
    </source>
</evidence>
<dbReference type="EMBL" id="AJWJ01000511">
    <property type="protein sequence ID" value="KAF2070302.1"/>
    <property type="molecule type" value="Genomic_DNA"/>
</dbReference>
<dbReference type="PROSITE" id="PS50212">
    <property type="entry name" value="RASGEF_NTER"/>
    <property type="match status" value="1"/>
</dbReference>
<evidence type="ECO:0000256" key="3">
    <source>
        <dbReference type="PROSITE-ProRule" id="PRU00168"/>
    </source>
</evidence>
<keyword evidence="2" id="KW-0175">Coiled coil</keyword>
<feature type="region of interest" description="Disordered" evidence="4">
    <location>
        <begin position="401"/>
        <end position="427"/>
    </location>
</feature>
<feature type="compositionally biased region" description="Polar residues" evidence="4">
    <location>
        <begin position="253"/>
        <end position="263"/>
    </location>
</feature>
<dbReference type="OrthoDB" id="21144at2759"/>
<feature type="compositionally biased region" description="Low complexity" evidence="4">
    <location>
        <begin position="1308"/>
        <end position="1341"/>
    </location>
</feature>
<proteinExistence type="predicted"/>
<dbReference type="Pfam" id="PF00617">
    <property type="entry name" value="RasGEF"/>
    <property type="match status" value="1"/>
</dbReference>
<dbReference type="PANTHER" id="PTHR23113:SF237">
    <property type="entry name" value="RAS GUANINE NUCLEOTIDE EXCHANGE FACTOR"/>
    <property type="match status" value="1"/>
</dbReference>
<gene>
    <name evidence="7" type="ORF">CYY_008382</name>
</gene>
<sequence length="1391" mass="156523">MEEKEHKEPKEKKSLSKIFKPFKREGSKSVMLSSPPIIENSSNSNSSSNNVKFSESSLVRSESNSSISSTVSISSTASTPNMTQGRPRSKSEKKDKHGTLSFNNILAKASRRKSRLFSTPIDPEMIANGNSNGDTINSNGSGSGSGDSATFSNLTSSEDLQQQQQQQQQSLSQSEKKKNRNSIFVRLLRKNKDDGNQSISEEDFKIESNSTHHNQHPHHLTNSHFTSSPNLLANSYASPLNNNNNNNHPHHPTSLTMSVQTAPSNHHINNNSNSNIKSTKNKEVEREEIIKKIQLMADQLNDPSNKTQNTVSINPNHQHLRSERQDLNHSNSSPQLIFNKSNNNSSNNLNNKQLLEENNNPLNNSIDNIKKWRDSEEYDDLSENSTLNDSMVTTEGLLSSPLSISSSSIPSSLDSPPSNNNNNTIRKRPAHLRYTVAIPKFDASMDFNGNPFERLLFALRNSTDPIFNQNRKSTGLSSMDFKSLQLIDNDNQQNLTSLSSTLNGDKQTLPQSVLDGIEEEKQKRQILLICLKKMIQKLVTESDDSALLKTFFSTYECIYSSHDILNEFILIFKNESPQIQLRICTILRNWLKDYYISEICNINFVNTFKDFVVDIKDMENSYLYSKIIEIRNQLIYLLETKINERDLGKYSQKDLENNIQDIEKQYLNKKSIMKIKTFLSTSLKSTGYLIEQHSSPQSISPPPSPKNHRLSGGNSSLSSTSLEQHNGNDELSNFDLNYAYYDNRDRIHNRVPTRPRSSTWSTSDIFLSIMDAPVKEIAKSLTAVDYSIFICIEAKELLNGAWGKPHLKDRAPNITKLISRFNEVSMNVIQSILNEEKLKDRCKVMARFIKIAKHLHELRNYNSLMAIYAGISHSSITRLKWTKKILPKTHQKTLLDLEKLMESDENFKNYRNELKTITTPCIPFLGLILSDITFIQEGNGDFVGDNNETWSLNMNKLKLMYNCIKQIQFHQKTSYLLNADPRLALLLTPNLNVFGEPINIHSPSRPSSPMRQMNSESIVVEKQQIDLSSSATLVKDDDEDFDINVDIEDDDEDEEEQEAQDVKLEKQEEQQQNKKSLDPALRILKFQKKTSEHDLLYRSFTLDTPVRKSSYSNTWSASKLKFEFLQSLSTSSGSVPNLLMERSQSETCLPLSLKPKSTNPNDLINSPRQTTVKSSNENDVAAEQQNENIESSSTTINSTSNSPNLSRIGTSSSTPSSPSNNNSNNDISITITPIEAVNNDPILLLKNNTNTGTFRKNRRKSVSTSNIHSINPNSPTANTTNNSNSGNSKSNNNSQETSPSTLKRIVVNNNNNSGQNSPNSGNTSPVGSTSQHSITHSHSSSFSLFKRKSLSIEPMLINRPSPHTFAPMTDEGLFSLSLKLEPRGVKLSELS</sequence>
<evidence type="ECO:0008006" key="9">
    <source>
        <dbReference type="Google" id="ProtNLM"/>
    </source>
</evidence>
<feature type="compositionally biased region" description="Polar residues" evidence="4">
    <location>
        <begin position="149"/>
        <end position="159"/>
    </location>
</feature>
<feature type="region of interest" description="Disordered" evidence="4">
    <location>
        <begin position="1"/>
        <end position="179"/>
    </location>
</feature>
<feature type="compositionally biased region" description="Low complexity" evidence="4">
    <location>
        <begin position="710"/>
        <end position="722"/>
    </location>
</feature>